<dbReference type="EMBL" id="LS992241">
    <property type="protein sequence ID" value="SYX82351.1"/>
    <property type="molecule type" value="Genomic_DNA"/>
</dbReference>
<feature type="transmembrane region" description="Helical" evidence="1">
    <location>
        <begin position="12"/>
        <end position="34"/>
    </location>
</feature>
<keyword evidence="1" id="KW-0472">Membrane</keyword>
<dbReference type="AlphaFoldDB" id="A0A383R6S3"/>
<evidence type="ECO:0000313" key="3">
    <source>
        <dbReference type="Proteomes" id="UP000304148"/>
    </source>
</evidence>
<sequence length="66" mass="7455">MESGLDNGRSPLVHMTLFIKGISFTNGMPFFYCLTINLQQMTKDVNVCFPYWESSAGSLKNTKQDT</sequence>
<organism evidence="2 3">
    <name type="scientific">Paenibacillus alvei</name>
    <name type="common">Bacillus alvei</name>
    <dbReference type="NCBI Taxonomy" id="44250"/>
    <lineage>
        <taxon>Bacteria</taxon>
        <taxon>Bacillati</taxon>
        <taxon>Bacillota</taxon>
        <taxon>Bacilli</taxon>
        <taxon>Bacillales</taxon>
        <taxon>Paenibacillaceae</taxon>
        <taxon>Paenibacillus</taxon>
    </lineage>
</organism>
<evidence type="ECO:0000256" key="1">
    <source>
        <dbReference type="SAM" id="Phobius"/>
    </source>
</evidence>
<name>A0A383R6S3_PAEAL</name>
<reference evidence="3" key="1">
    <citation type="submission" date="2018-08" db="EMBL/GenBank/DDBJ databases">
        <authorList>
            <person name="Chevrot R."/>
        </authorList>
    </citation>
    <scope>NUCLEOTIDE SEQUENCE [LARGE SCALE GENOMIC DNA]</scope>
</reference>
<keyword evidence="1" id="KW-1133">Transmembrane helix</keyword>
<proteinExistence type="predicted"/>
<protein>
    <submittedName>
        <fullName evidence="2">Uncharacterized protein</fullName>
    </submittedName>
</protein>
<evidence type="ECO:0000313" key="2">
    <source>
        <dbReference type="EMBL" id="SYX82351.1"/>
    </source>
</evidence>
<keyword evidence="1" id="KW-0812">Transmembrane</keyword>
<accession>A0A383R6S3</accession>
<gene>
    <name evidence="2" type="ORF">PBLR_10773</name>
</gene>
<dbReference type="Proteomes" id="UP000304148">
    <property type="component" value="Chromosome"/>
</dbReference>